<name>A0A0U5EWV0_9PROT</name>
<dbReference type="GeneID" id="34783113"/>
<keyword evidence="2" id="KW-1185">Reference proteome</keyword>
<dbReference type="AlphaFoldDB" id="A0A0U5EWV0"/>
<dbReference type="EMBL" id="LN606600">
    <property type="protein sequence ID" value="CEF41376.1"/>
    <property type="molecule type" value="Genomic_DNA"/>
</dbReference>
<dbReference type="PATRIC" id="fig|446692.3.peg.2137"/>
<organism evidence="1 2">
    <name type="scientific">Acetobacter senegalensis</name>
    <dbReference type="NCBI Taxonomy" id="446692"/>
    <lineage>
        <taxon>Bacteria</taxon>
        <taxon>Pseudomonadati</taxon>
        <taxon>Pseudomonadota</taxon>
        <taxon>Alphaproteobacteria</taxon>
        <taxon>Acetobacterales</taxon>
        <taxon>Acetobacteraceae</taxon>
        <taxon>Acetobacter</taxon>
    </lineage>
</organism>
<sequence length="148" mass="16541">MVKDTGHSEGQQEEVRIMSSKIDLTLSDDHKSVQMTLSGEGTEPKVEVPLSLEQVTHLISVLGRVRETMLADQDVQPIEGARFTPVTRTRWALQPEARTEGSVLAFQHPAFGPIGLVLTPEDSDRLMRGLHLHQQLRQEQKANRGKLN</sequence>
<protein>
    <submittedName>
        <fullName evidence="1">Uncharacterized protein</fullName>
    </submittedName>
</protein>
<dbReference type="Proteomes" id="UP000056109">
    <property type="component" value="Chromosome I"/>
</dbReference>
<reference evidence="2" key="1">
    <citation type="submission" date="2014-09" db="EMBL/GenBank/DDBJ databases">
        <authorList>
            <person name="Illeghems K.G."/>
        </authorList>
    </citation>
    <scope>NUCLEOTIDE SEQUENCE [LARGE SCALE GENOMIC DNA]</scope>
    <source>
        <strain evidence="2">108B</strain>
    </source>
</reference>
<evidence type="ECO:0000313" key="1">
    <source>
        <dbReference type="EMBL" id="CEF41376.1"/>
    </source>
</evidence>
<dbReference type="KEGG" id="asz:ASN_2069"/>
<evidence type="ECO:0000313" key="2">
    <source>
        <dbReference type="Proteomes" id="UP000056109"/>
    </source>
</evidence>
<gene>
    <name evidence="1" type="ORF">ASN_2069</name>
</gene>
<accession>A0A0U5EWV0</accession>
<dbReference type="RefSeq" id="WP_006558128.1">
    <property type="nucleotide sequence ID" value="NZ_JAIMFP010000008.1"/>
</dbReference>
<proteinExistence type="predicted"/>